<gene>
    <name evidence="2" type="ORF">CVT24_006774</name>
</gene>
<feature type="region of interest" description="Disordered" evidence="1">
    <location>
        <begin position="131"/>
        <end position="170"/>
    </location>
</feature>
<organism evidence="2 3">
    <name type="scientific">Panaeolus cyanescens</name>
    <dbReference type="NCBI Taxonomy" id="181874"/>
    <lineage>
        <taxon>Eukaryota</taxon>
        <taxon>Fungi</taxon>
        <taxon>Dikarya</taxon>
        <taxon>Basidiomycota</taxon>
        <taxon>Agaricomycotina</taxon>
        <taxon>Agaricomycetes</taxon>
        <taxon>Agaricomycetidae</taxon>
        <taxon>Agaricales</taxon>
        <taxon>Agaricineae</taxon>
        <taxon>Galeropsidaceae</taxon>
        <taxon>Panaeolus</taxon>
    </lineage>
</organism>
<dbReference type="Proteomes" id="UP000284842">
    <property type="component" value="Unassembled WGS sequence"/>
</dbReference>
<name>A0A409VBK5_9AGAR</name>
<dbReference type="AlphaFoldDB" id="A0A409VBK5"/>
<proteinExistence type="predicted"/>
<comment type="caution">
    <text evidence="2">The sequence shown here is derived from an EMBL/GenBank/DDBJ whole genome shotgun (WGS) entry which is preliminary data.</text>
</comment>
<feature type="compositionally biased region" description="Basic and acidic residues" evidence="1">
    <location>
        <begin position="131"/>
        <end position="144"/>
    </location>
</feature>
<feature type="region of interest" description="Disordered" evidence="1">
    <location>
        <begin position="35"/>
        <end position="57"/>
    </location>
</feature>
<feature type="compositionally biased region" description="Basic and acidic residues" evidence="1">
    <location>
        <begin position="152"/>
        <end position="170"/>
    </location>
</feature>
<evidence type="ECO:0000313" key="3">
    <source>
        <dbReference type="Proteomes" id="UP000284842"/>
    </source>
</evidence>
<dbReference type="PROSITE" id="PS51257">
    <property type="entry name" value="PROKAR_LIPOPROTEIN"/>
    <property type="match status" value="1"/>
</dbReference>
<evidence type="ECO:0000313" key="2">
    <source>
        <dbReference type="EMBL" id="PPQ63329.1"/>
    </source>
</evidence>
<dbReference type="InParanoid" id="A0A409VBK5"/>
<reference evidence="2 3" key="1">
    <citation type="journal article" date="2018" name="Evol. Lett.">
        <title>Horizontal gene cluster transfer increased hallucinogenic mushroom diversity.</title>
        <authorList>
            <person name="Reynolds H.T."/>
            <person name="Vijayakumar V."/>
            <person name="Gluck-Thaler E."/>
            <person name="Korotkin H.B."/>
            <person name="Matheny P.B."/>
            <person name="Slot J.C."/>
        </authorList>
    </citation>
    <scope>NUCLEOTIDE SEQUENCE [LARGE SCALE GENOMIC DNA]</scope>
    <source>
        <strain evidence="2 3">2629</strain>
    </source>
</reference>
<protein>
    <submittedName>
        <fullName evidence="2">Uncharacterized protein</fullName>
    </submittedName>
</protein>
<keyword evidence="3" id="KW-1185">Reference proteome</keyword>
<evidence type="ECO:0000256" key="1">
    <source>
        <dbReference type="SAM" id="MobiDB-lite"/>
    </source>
</evidence>
<sequence length="170" mass="19515">MYRGPSRLLWFTIGAITASCYIKRKEERRHMLAGHCRRPPLGPNDLPQVESSTEDQDPWRARAAGFSRTINNLNADEVPATSPWDDKEFQQQKEHFVKVTRQAGEAMSDLTENTLEAVISAAQAMRLKLADSRKRRELEEELRRRQSIPQEPQDHISDDSRKAPPSDHLV</sequence>
<dbReference type="OrthoDB" id="2960209at2759"/>
<accession>A0A409VBK5</accession>
<dbReference type="EMBL" id="NHTK01006126">
    <property type="protein sequence ID" value="PPQ63329.1"/>
    <property type="molecule type" value="Genomic_DNA"/>
</dbReference>